<feature type="transmembrane region" description="Helical" evidence="1">
    <location>
        <begin position="139"/>
        <end position="160"/>
    </location>
</feature>
<dbReference type="PANTHER" id="PTHR36716">
    <property type="entry name" value="F3H9.20 PROTEIN"/>
    <property type="match status" value="1"/>
</dbReference>
<feature type="transmembrane region" description="Helical" evidence="1">
    <location>
        <begin position="264"/>
        <end position="282"/>
    </location>
</feature>
<accession>A0ABQ7EZW1</accession>
<feature type="transmembrane region" description="Helical" evidence="1">
    <location>
        <begin position="198"/>
        <end position="216"/>
    </location>
</feature>
<feature type="transmembrane region" description="Helical" evidence="1">
    <location>
        <begin position="236"/>
        <end position="252"/>
    </location>
</feature>
<dbReference type="Proteomes" id="UP000266723">
    <property type="component" value="Unassembled WGS sequence"/>
</dbReference>
<organism evidence="2 3">
    <name type="scientific">Brassica cretica</name>
    <name type="common">Mustard</name>
    <dbReference type="NCBI Taxonomy" id="69181"/>
    <lineage>
        <taxon>Eukaryota</taxon>
        <taxon>Viridiplantae</taxon>
        <taxon>Streptophyta</taxon>
        <taxon>Embryophyta</taxon>
        <taxon>Tracheophyta</taxon>
        <taxon>Spermatophyta</taxon>
        <taxon>Magnoliopsida</taxon>
        <taxon>eudicotyledons</taxon>
        <taxon>Gunneridae</taxon>
        <taxon>Pentapetalae</taxon>
        <taxon>rosids</taxon>
        <taxon>malvids</taxon>
        <taxon>Brassicales</taxon>
        <taxon>Brassicaceae</taxon>
        <taxon>Brassiceae</taxon>
        <taxon>Brassica</taxon>
    </lineage>
</organism>
<protein>
    <recommendedName>
        <fullName evidence="4">EamA domain-containing protein</fullName>
    </recommendedName>
</protein>
<dbReference type="InterPro" id="IPR019275">
    <property type="entry name" value="DUF2301"/>
</dbReference>
<sequence>MASRLLSTTLITPPANLNKSSSGLTARVRLRKGRLSIRAVSGSSQGGSVDGTVYKGVYGPWTVEQSDVKEVILYRSGLVTAAASFVAASSAAFLPENSWLSEIIKQNQDLFYLVGAGGLGLSLFLIHIYVTEIKRTLQALWALGVVGSLAVYASLARPASDSLVQYVVDNPTAVWFVGPLFASLTGLVFKEGSSRRMWFTNALWALGVVGSLAVYASLARPASDSLVQYVVDNPTAVWFVGPLFASLTGLVFKEGLCYGKLEAGLLTFIIPSVLLGHLSGLMNDEAKLVFLGTWMALFVVFAGRKFTQPIKDDIGDKSVFMFMALPEDDKKAVVAKLEQDNSG</sequence>
<feature type="transmembrane region" description="Helical" evidence="1">
    <location>
        <begin position="172"/>
        <end position="189"/>
    </location>
</feature>
<feature type="transmembrane region" description="Helical" evidence="1">
    <location>
        <begin position="110"/>
        <end position="130"/>
    </location>
</feature>
<evidence type="ECO:0008006" key="4">
    <source>
        <dbReference type="Google" id="ProtNLM"/>
    </source>
</evidence>
<evidence type="ECO:0000313" key="3">
    <source>
        <dbReference type="Proteomes" id="UP000266723"/>
    </source>
</evidence>
<keyword evidence="1" id="KW-0472">Membrane</keyword>
<gene>
    <name evidence="2" type="ORF">DY000_02047186</name>
</gene>
<dbReference type="EMBL" id="QGKV02000297">
    <property type="protein sequence ID" value="KAF3609238.1"/>
    <property type="molecule type" value="Genomic_DNA"/>
</dbReference>
<keyword evidence="1" id="KW-1133">Transmembrane helix</keyword>
<reference evidence="2 3" key="1">
    <citation type="journal article" date="2020" name="BMC Genomics">
        <title>Intraspecific diversification of the crop wild relative Brassica cretica Lam. using demographic model selection.</title>
        <authorList>
            <person name="Kioukis A."/>
            <person name="Michalopoulou V.A."/>
            <person name="Briers L."/>
            <person name="Pirintsos S."/>
            <person name="Studholme D.J."/>
            <person name="Pavlidis P."/>
            <person name="Sarris P.F."/>
        </authorList>
    </citation>
    <scope>NUCLEOTIDE SEQUENCE [LARGE SCALE GENOMIC DNA]</scope>
    <source>
        <strain evidence="3">cv. PFS-1207/04</strain>
    </source>
</reference>
<name>A0ABQ7EZW1_BRACR</name>
<dbReference type="Pfam" id="PF10063">
    <property type="entry name" value="DUF2301"/>
    <property type="match status" value="2"/>
</dbReference>
<keyword evidence="1" id="KW-0812">Transmembrane</keyword>
<feature type="transmembrane region" description="Helical" evidence="1">
    <location>
        <begin position="288"/>
        <end position="307"/>
    </location>
</feature>
<keyword evidence="3" id="KW-1185">Reference proteome</keyword>
<evidence type="ECO:0000313" key="2">
    <source>
        <dbReference type="EMBL" id="KAF3609238.1"/>
    </source>
</evidence>
<proteinExistence type="predicted"/>
<comment type="caution">
    <text evidence="2">The sequence shown here is derived from an EMBL/GenBank/DDBJ whole genome shotgun (WGS) entry which is preliminary data.</text>
</comment>
<evidence type="ECO:0000256" key="1">
    <source>
        <dbReference type="SAM" id="Phobius"/>
    </source>
</evidence>
<dbReference type="PANTHER" id="PTHR36716:SF2">
    <property type="entry name" value="F3H9.20 PROTEIN"/>
    <property type="match status" value="1"/>
</dbReference>
<feature type="transmembrane region" description="Helical" evidence="1">
    <location>
        <begin position="72"/>
        <end position="94"/>
    </location>
</feature>